<organism evidence="2 3">
    <name type="scientific">Nannocystis exedens</name>
    <dbReference type="NCBI Taxonomy" id="54"/>
    <lineage>
        <taxon>Bacteria</taxon>
        <taxon>Pseudomonadati</taxon>
        <taxon>Myxococcota</taxon>
        <taxon>Polyangia</taxon>
        <taxon>Nannocystales</taxon>
        <taxon>Nannocystaceae</taxon>
        <taxon>Nannocystis</taxon>
    </lineage>
</organism>
<proteinExistence type="predicted"/>
<sequence>MTTATNTPTRWTIDPSHSSVGFSVRHMMITNVRGEFKKFAGEVVLSPQDPAAASVSATVEIGSIHTREEQRDAHLRSADFFDADKYPTMTFQSKRVTRTGDGYDVVGDLTIRDQTREVVLKVEDVTGETADPWGNTRIGASAKTKIRRSEFGITWNALLELGGAMVGDEVTIDIEVSLVKQK</sequence>
<accession>A0A1I2BZE4</accession>
<reference evidence="3" key="1">
    <citation type="submission" date="2016-10" db="EMBL/GenBank/DDBJ databases">
        <authorList>
            <person name="Varghese N."/>
            <person name="Submissions S."/>
        </authorList>
    </citation>
    <scope>NUCLEOTIDE SEQUENCE [LARGE SCALE GENOMIC DNA]</scope>
    <source>
        <strain evidence="3">ATCC 25963</strain>
    </source>
</reference>
<dbReference type="SMART" id="SM00867">
    <property type="entry name" value="YceI"/>
    <property type="match status" value="1"/>
</dbReference>
<evidence type="ECO:0000313" key="2">
    <source>
        <dbReference type="EMBL" id="SFE61487.1"/>
    </source>
</evidence>
<keyword evidence="3" id="KW-1185">Reference proteome</keyword>
<evidence type="ECO:0000313" key="3">
    <source>
        <dbReference type="Proteomes" id="UP000199400"/>
    </source>
</evidence>
<dbReference type="Pfam" id="PF04264">
    <property type="entry name" value="YceI"/>
    <property type="match status" value="1"/>
</dbReference>
<dbReference type="STRING" id="54.SAMN02745121_04872"/>
<feature type="domain" description="Lipid/polyisoprenoid-binding YceI-like" evidence="1">
    <location>
        <begin position="10"/>
        <end position="179"/>
    </location>
</feature>
<dbReference type="RefSeq" id="WP_096329231.1">
    <property type="nucleotide sequence ID" value="NZ_FOMX01000016.1"/>
</dbReference>
<dbReference type="InterPro" id="IPR007372">
    <property type="entry name" value="Lipid/polyisoprenoid-bd_YceI"/>
</dbReference>
<dbReference type="PANTHER" id="PTHR34406">
    <property type="entry name" value="PROTEIN YCEI"/>
    <property type="match status" value="1"/>
</dbReference>
<dbReference type="AlphaFoldDB" id="A0A1I2BZE4"/>
<protein>
    <submittedName>
        <fullName evidence="2">Polyisoprenoid-binding protein YceI</fullName>
    </submittedName>
</protein>
<evidence type="ECO:0000259" key="1">
    <source>
        <dbReference type="SMART" id="SM00867"/>
    </source>
</evidence>
<dbReference type="PANTHER" id="PTHR34406:SF1">
    <property type="entry name" value="PROTEIN YCEI"/>
    <property type="match status" value="1"/>
</dbReference>
<dbReference type="SUPFAM" id="SSF101874">
    <property type="entry name" value="YceI-like"/>
    <property type="match status" value="1"/>
</dbReference>
<dbReference type="OrthoDB" id="9811006at2"/>
<dbReference type="Proteomes" id="UP000199400">
    <property type="component" value="Unassembled WGS sequence"/>
</dbReference>
<dbReference type="EMBL" id="FOMX01000016">
    <property type="protein sequence ID" value="SFE61487.1"/>
    <property type="molecule type" value="Genomic_DNA"/>
</dbReference>
<dbReference type="Gene3D" id="2.40.128.110">
    <property type="entry name" value="Lipid/polyisoprenoid-binding, YceI-like"/>
    <property type="match status" value="1"/>
</dbReference>
<dbReference type="InterPro" id="IPR036761">
    <property type="entry name" value="TTHA0802/YceI-like_sf"/>
</dbReference>
<name>A0A1I2BZE4_9BACT</name>
<gene>
    <name evidence="2" type="ORF">SAMN02745121_04872</name>
</gene>